<dbReference type="InterPro" id="IPR009100">
    <property type="entry name" value="AcylCoA_DH/oxidase_NM_dom_sf"/>
</dbReference>
<evidence type="ECO:0000259" key="8">
    <source>
        <dbReference type="Pfam" id="PF22217"/>
    </source>
</evidence>
<dbReference type="InterPro" id="IPR036250">
    <property type="entry name" value="AcylCo_DH-like_C"/>
</dbReference>
<evidence type="ECO:0000259" key="7">
    <source>
        <dbReference type="Pfam" id="PF18158"/>
    </source>
</evidence>
<dbReference type="Pfam" id="PF02770">
    <property type="entry name" value="Acyl-CoA_dh_M"/>
    <property type="match status" value="1"/>
</dbReference>
<reference evidence="9 10" key="1">
    <citation type="submission" date="2015-11" db="EMBL/GenBank/DDBJ databases">
        <title>Genomic analysis of 38 Legionella species identifies large and diverse effector repertoires.</title>
        <authorList>
            <person name="Burstein D."/>
            <person name="Amaro F."/>
            <person name="Zusman T."/>
            <person name="Lifshitz Z."/>
            <person name="Cohen O."/>
            <person name="Gilbert J.A."/>
            <person name="Pupko T."/>
            <person name="Shuman H.A."/>
            <person name="Segal G."/>
        </authorList>
    </citation>
    <scope>NUCLEOTIDE SEQUENCE [LARGE SCALE GENOMIC DNA]</scope>
    <source>
        <strain evidence="9 10">IMVS3376</strain>
    </source>
</reference>
<comment type="similarity">
    <text evidence="1 4">Belongs to the acyl-CoA dehydrogenase family.</text>
</comment>
<dbReference type="Pfam" id="PF22217">
    <property type="entry name" value="ACDH-11_C"/>
    <property type="match status" value="1"/>
</dbReference>
<dbReference type="Pfam" id="PF00441">
    <property type="entry name" value="Acyl-CoA_dh_1"/>
    <property type="match status" value="1"/>
</dbReference>
<organism evidence="9 10">
    <name type="scientific">Legionella steelei</name>
    <dbReference type="NCBI Taxonomy" id="947033"/>
    <lineage>
        <taxon>Bacteria</taxon>
        <taxon>Pseudomonadati</taxon>
        <taxon>Pseudomonadota</taxon>
        <taxon>Gammaproteobacteria</taxon>
        <taxon>Legionellales</taxon>
        <taxon>Legionellaceae</taxon>
        <taxon>Legionella</taxon>
    </lineage>
</organism>
<keyword evidence="10" id="KW-1185">Reference proteome</keyword>
<sequence length="565" mass="63378">MSDFFQTPPRLGNQYDDDRVLKTYLEWKLPSSMLSEIQPELYHLGQRTIEDIYKLGQEAEAYPPQHIPYDPWGKRIDRIEVSHAWKELDKISAEEKLIAIGYERKHGALSRIHQFAKLYLFHPSSAIYSCPLAMTDGAARALELYADESLKKHAFPHLTSADPSYFWTSGQWMTERTGGSDVSGTSTIARPDGSHFRLSGVKWFTSATTSQIAMTLARIEGAPEGSKGLSLFYLELRDQMGKLNGIRINRLKDKLGTRALPTAELTLENAPALLVGEAGDGVKKISSLFNITRIYNACCAVGYMRRAIALARDYATKRVAFGHTLSKHVLHLETLASMQVEFTAAFHLVFHAIELLGKDELGEATEAEQAILRLLTPLVKLYTAKQAIALVSEALEAFGGAGYIEDTGLPQLLRNAQVLSIWEGTTNILSLDALRAIHKENAAVFFLDDIQKRLNHINQKELIHSKVNTQHAMHELKTYILSIPQMSIEEQQTGARQLAYALARTYAASLLLEHAQWSVQKNKDTLPTITAIRWCEKNLSELISFSENYGKESQLLAMDYNGFHK</sequence>
<dbReference type="InterPro" id="IPR009075">
    <property type="entry name" value="AcylCo_DH/oxidase_C"/>
</dbReference>
<comment type="caution">
    <text evidence="9">The sequence shown here is derived from an EMBL/GenBank/DDBJ whole genome shotgun (WGS) entry which is preliminary data.</text>
</comment>
<protein>
    <submittedName>
        <fullName evidence="9">Acyl-CoA dehydrogenase</fullName>
        <ecNumber evidence="9">1.3.99.-</ecNumber>
    </submittedName>
</protein>
<dbReference type="PATRIC" id="fig|947033.5.peg.2435"/>
<dbReference type="Gene3D" id="2.40.110.20">
    <property type="match status" value="1"/>
</dbReference>
<dbReference type="PANTHER" id="PTHR42707">
    <property type="entry name" value="ACYL-COA DEHYDROGENASE"/>
    <property type="match status" value="1"/>
</dbReference>
<evidence type="ECO:0000259" key="5">
    <source>
        <dbReference type="Pfam" id="PF00441"/>
    </source>
</evidence>
<comment type="cofactor">
    <cofactor evidence="4">
        <name>FAD</name>
        <dbReference type="ChEBI" id="CHEBI:57692"/>
    </cofactor>
</comment>
<dbReference type="Gene3D" id="6.10.250.600">
    <property type="match status" value="1"/>
</dbReference>
<keyword evidence="3 4" id="KW-0274">FAD</keyword>
<gene>
    <name evidence="9" type="ORF">Lste_2298</name>
</gene>
<evidence type="ECO:0000256" key="3">
    <source>
        <dbReference type="ARBA" id="ARBA00022827"/>
    </source>
</evidence>
<dbReference type="Pfam" id="PF18158">
    <property type="entry name" value="AidB_N"/>
    <property type="match status" value="1"/>
</dbReference>
<dbReference type="GO" id="GO:0003995">
    <property type="term" value="F:acyl-CoA dehydrogenase activity"/>
    <property type="evidence" value="ECO:0007669"/>
    <property type="project" value="TreeGrafter"/>
</dbReference>
<dbReference type="InterPro" id="IPR053998">
    <property type="entry name" value="ACDH-11_C"/>
</dbReference>
<evidence type="ECO:0000256" key="2">
    <source>
        <dbReference type="ARBA" id="ARBA00022630"/>
    </source>
</evidence>
<keyword evidence="2 4" id="KW-0285">Flavoprotein</keyword>
<dbReference type="InterPro" id="IPR006091">
    <property type="entry name" value="Acyl-CoA_Oxase/DH_mid-dom"/>
</dbReference>
<feature type="domain" description="Acyl-CoA oxidase/dehydrogenase middle" evidence="6">
    <location>
        <begin position="171"/>
        <end position="269"/>
    </location>
</feature>
<accession>A0A0W0ZJI3</accession>
<feature type="domain" description="Acyl-CoA dehydrogenase/oxidase C-terminal" evidence="5">
    <location>
        <begin position="279"/>
        <end position="435"/>
    </location>
</feature>
<feature type="domain" description="Acyl-CoA dehydrogenase 11-like C-terminal" evidence="8">
    <location>
        <begin position="445"/>
        <end position="551"/>
    </location>
</feature>
<evidence type="ECO:0000313" key="10">
    <source>
        <dbReference type="Proteomes" id="UP000054926"/>
    </source>
</evidence>
<dbReference type="AlphaFoldDB" id="A0A0W0ZJI3"/>
<proteinExistence type="inferred from homology"/>
<evidence type="ECO:0000259" key="6">
    <source>
        <dbReference type="Pfam" id="PF02770"/>
    </source>
</evidence>
<keyword evidence="4 9" id="KW-0560">Oxidoreductase</keyword>
<dbReference type="RefSeq" id="WP_058511092.1">
    <property type="nucleotide sequence ID" value="NZ_LNYY01000019.1"/>
</dbReference>
<dbReference type="SUPFAM" id="SSF47203">
    <property type="entry name" value="Acyl-CoA dehydrogenase C-terminal domain-like"/>
    <property type="match status" value="1"/>
</dbReference>
<dbReference type="SUPFAM" id="SSF56645">
    <property type="entry name" value="Acyl-CoA dehydrogenase NM domain-like"/>
    <property type="match status" value="1"/>
</dbReference>
<dbReference type="EMBL" id="LNYY01000019">
    <property type="protein sequence ID" value="KTD69140.1"/>
    <property type="molecule type" value="Genomic_DNA"/>
</dbReference>
<dbReference type="Proteomes" id="UP000054926">
    <property type="component" value="Unassembled WGS sequence"/>
</dbReference>
<dbReference type="OrthoDB" id="9771038at2"/>
<dbReference type="InterPro" id="IPR041504">
    <property type="entry name" value="AidB_N"/>
</dbReference>
<evidence type="ECO:0000313" key="9">
    <source>
        <dbReference type="EMBL" id="KTD69140.1"/>
    </source>
</evidence>
<evidence type="ECO:0000256" key="1">
    <source>
        <dbReference type="ARBA" id="ARBA00009347"/>
    </source>
</evidence>
<dbReference type="EC" id="1.3.99.-" evidence="9"/>
<name>A0A0W0ZJI3_9GAMM</name>
<dbReference type="STRING" id="947033.Lste_2298"/>
<evidence type="ECO:0000256" key="4">
    <source>
        <dbReference type="RuleBase" id="RU362125"/>
    </source>
</evidence>
<dbReference type="InterPro" id="IPR052904">
    <property type="entry name" value="Acyl-CoA_dehydrogenase-like"/>
</dbReference>
<dbReference type="Gene3D" id="1.20.140.10">
    <property type="entry name" value="Butyryl-CoA Dehydrogenase, subunit A, domain 3"/>
    <property type="match status" value="1"/>
</dbReference>
<dbReference type="PANTHER" id="PTHR42707:SF2">
    <property type="entry name" value="ACD11 DEHYDROGENASE"/>
    <property type="match status" value="1"/>
</dbReference>
<feature type="domain" description="Adaptive response protein AidB N-terminal" evidence="7">
    <location>
        <begin position="13"/>
        <end position="160"/>
    </location>
</feature>